<evidence type="ECO:0000256" key="1">
    <source>
        <dbReference type="SAM" id="Phobius"/>
    </source>
</evidence>
<dbReference type="Proteomes" id="UP000652755">
    <property type="component" value="Unassembled WGS sequence"/>
</dbReference>
<keyword evidence="1" id="KW-0472">Membrane</keyword>
<comment type="caution">
    <text evidence="3">The sequence shown here is derived from an EMBL/GenBank/DDBJ whole genome shotgun (WGS) entry which is preliminary data.</text>
</comment>
<feature type="domain" description="DUF4833" evidence="2">
    <location>
        <begin position="57"/>
        <end position="194"/>
    </location>
</feature>
<evidence type="ECO:0000313" key="3">
    <source>
        <dbReference type="EMBL" id="MBC6111290.1"/>
    </source>
</evidence>
<dbReference type="EMBL" id="JACRYL010000010">
    <property type="protein sequence ID" value="MBC6111290.1"/>
    <property type="molecule type" value="Genomic_DNA"/>
</dbReference>
<name>A0ABR7KTY8_9SPHI</name>
<proteinExistence type="predicted"/>
<sequence length="198" mass="22939">MTKKSVQFLNSNYKNLYLRSAILSLVSIMFYSGLWAQAKNPSPINFPTPKNVENLLFYLQRDPNTNTLIYALNLKENGSINSANPLHIYWIRYAEKGEKKDLGYIQRKFAYGMDVKDLGKDQYELRFVSHKKLPFILKKYSDKSYHASVTVNNKTIRVSRLFVRIEGGSFWLPNVKYAEIEGIEESTGKPITERINVN</sequence>
<evidence type="ECO:0000259" key="2">
    <source>
        <dbReference type="Pfam" id="PF16117"/>
    </source>
</evidence>
<protein>
    <submittedName>
        <fullName evidence="3">DUF4833 domain-containing protein</fullName>
    </submittedName>
</protein>
<reference evidence="3 4" key="1">
    <citation type="submission" date="2020-08" db="EMBL/GenBank/DDBJ databases">
        <authorList>
            <person name="Sun Q."/>
            <person name="Inoue M."/>
        </authorList>
    </citation>
    <scope>NUCLEOTIDE SEQUENCE [LARGE SCALE GENOMIC DNA]</scope>
    <source>
        <strain evidence="3 4">CCM 8938</strain>
    </source>
</reference>
<keyword evidence="4" id="KW-1185">Reference proteome</keyword>
<dbReference type="Pfam" id="PF16117">
    <property type="entry name" value="DUF4833"/>
    <property type="match status" value="1"/>
</dbReference>
<evidence type="ECO:0000313" key="4">
    <source>
        <dbReference type="Proteomes" id="UP000652755"/>
    </source>
</evidence>
<keyword evidence="1" id="KW-1133">Transmembrane helix</keyword>
<accession>A0ABR7KTY8</accession>
<feature type="transmembrane region" description="Helical" evidence="1">
    <location>
        <begin position="16"/>
        <end position="36"/>
    </location>
</feature>
<keyword evidence="1" id="KW-0812">Transmembrane</keyword>
<dbReference type="RefSeq" id="WP_187071747.1">
    <property type="nucleotide sequence ID" value="NZ_JACRYL010000010.1"/>
</dbReference>
<gene>
    <name evidence="3" type="ORF">H7U22_12755</name>
</gene>
<dbReference type="InterPro" id="IPR032269">
    <property type="entry name" value="DUF4833"/>
</dbReference>
<organism evidence="3 4">
    <name type="scientific">Pedobacter fastidiosus</name>
    <dbReference type="NCBI Taxonomy" id="2765361"/>
    <lineage>
        <taxon>Bacteria</taxon>
        <taxon>Pseudomonadati</taxon>
        <taxon>Bacteroidota</taxon>
        <taxon>Sphingobacteriia</taxon>
        <taxon>Sphingobacteriales</taxon>
        <taxon>Sphingobacteriaceae</taxon>
        <taxon>Pedobacter</taxon>
    </lineage>
</organism>